<gene>
    <name evidence="1" type="ORF">BCR43DRAFT_264138</name>
</gene>
<comment type="caution">
    <text evidence="1">The sequence shown here is derived from an EMBL/GenBank/DDBJ whole genome shotgun (WGS) entry which is preliminary data.</text>
</comment>
<evidence type="ECO:0000313" key="1">
    <source>
        <dbReference type="EMBL" id="ORY98204.1"/>
    </source>
</evidence>
<name>A0A1X2HGY2_SYNRA</name>
<dbReference type="Proteomes" id="UP000242180">
    <property type="component" value="Unassembled WGS sequence"/>
</dbReference>
<accession>A0A1X2HGY2</accession>
<keyword evidence="2" id="KW-1185">Reference proteome</keyword>
<reference evidence="1 2" key="1">
    <citation type="submission" date="2016-07" db="EMBL/GenBank/DDBJ databases">
        <title>Pervasive Adenine N6-methylation of Active Genes in Fungi.</title>
        <authorList>
            <consortium name="DOE Joint Genome Institute"/>
            <person name="Mondo S.J."/>
            <person name="Dannebaum R.O."/>
            <person name="Kuo R.C."/>
            <person name="Labutti K."/>
            <person name="Haridas S."/>
            <person name="Kuo A."/>
            <person name="Salamov A."/>
            <person name="Ahrendt S.R."/>
            <person name="Lipzen A."/>
            <person name="Sullivan W."/>
            <person name="Andreopoulos W.B."/>
            <person name="Clum A."/>
            <person name="Lindquist E."/>
            <person name="Daum C."/>
            <person name="Ramamoorthy G.K."/>
            <person name="Gryganskyi A."/>
            <person name="Culley D."/>
            <person name="Magnuson J.K."/>
            <person name="James T.Y."/>
            <person name="O'Malley M.A."/>
            <person name="Stajich J.E."/>
            <person name="Spatafora J.W."/>
            <person name="Visel A."/>
            <person name="Grigoriev I.V."/>
        </authorList>
    </citation>
    <scope>NUCLEOTIDE SEQUENCE [LARGE SCALE GENOMIC DNA]</scope>
    <source>
        <strain evidence="1 2">NRRL 2496</strain>
    </source>
</reference>
<dbReference type="AlphaFoldDB" id="A0A1X2HGY2"/>
<dbReference type="EMBL" id="MCGN01000004">
    <property type="protein sequence ID" value="ORY98204.1"/>
    <property type="molecule type" value="Genomic_DNA"/>
</dbReference>
<organism evidence="1 2">
    <name type="scientific">Syncephalastrum racemosum</name>
    <name type="common">Filamentous fungus</name>
    <dbReference type="NCBI Taxonomy" id="13706"/>
    <lineage>
        <taxon>Eukaryota</taxon>
        <taxon>Fungi</taxon>
        <taxon>Fungi incertae sedis</taxon>
        <taxon>Mucoromycota</taxon>
        <taxon>Mucoromycotina</taxon>
        <taxon>Mucoromycetes</taxon>
        <taxon>Mucorales</taxon>
        <taxon>Syncephalastraceae</taxon>
        <taxon>Syncephalastrum</taxon>
    </lineage>
</organism>
<evidence type="ECO:0000313" key="2">
    <source>
        <dbReference type="Proteomes" id="UP000242180"/>
    </source>
</evidence>
<proteinExistence type="predicted"/>
<protein>
    <submittedName>
        <fullName evidence="1">Uncharacterized protein</fullName>
    </submittedName>
</protein>
<sequence>MVYAFRCIFRCRPIQHMDSALHQNTTGVGNLSQKVIPPTMDEQVYDEFAVMRRQYLHVRLSIPRGVSEGRMRQESDGCNESRISTRAMLSSDNHSHNDTRNLGRSYFPMTAAMRPLPRTRNPLA</sequence>
<dbReference type="InParanoid" id="A0A1X2HGY2"/>